<evidence type="ECO:0000256" key="9">
    <source>
        <dbReference type="PIRNR" id="PIRNR015588"/>
    </source>
</evidence>
<evidence type="ECO:0000256" key="8">
    <source>
        <dbReference type="ARBA" id="ARBA00023329"/>
    </source>
</evidence>
<dbReference type="SUPFAM" id="SSF64356">
    <property type="entry name" value="SNARE-like"/>
    <property type="match status" value="1"/>
</dbReference>
<evidence type="ECO:0000256" key="7">
    <source>
        <dbReference type="ARBA" id="ARBA00023136"/>
    </source>
</evidence>
<proteinExistence type="inferred from homology"/>
<keyword evidence="5 9" id="KW-0653">Protein transport</keyword>
<accession>A0AAD1Y2P0</accession>
<dbReference type="PIRSF" id="PIRSF015588">
    <property type="entry name" value="AP_complex_sigma"/>
    <property type="match status" value="1"/>
</dbReference>
<dbReference type="GO" id="GO:0006886">
    <property type="term" value="P:intracellular protein transport"/>
    <property type="evidence" value="ECO:0007669"/>
    <property type="project" value="UniProtKB-UniRule"/>
</dbReference>
<protein>
    <recommendedName>
        <fullName evidence="9">AP complex subunit sigma</fullName>
    </recommendedName>
</protein>
<evidence type="ECO:0000256" key="2">
    <source>
        <dbReference type="ARBA" id="ARBA00004640"/>
    </source>
</evidence>
<keyword evidence="8" id="KW-0968">Cytoplasmic vesicle</keyword>
<dbReference type="CDD" id="cd14831">
    <property type="entry name" value="AP1_sigma"/>
    <property type="match status" value="1"/>
</dbReference>
<keyword evidence="7 9" id="KW-0472">Membrane</keyword>
<dbReference type="InterPro" id="IPR044733">
    <property type="entry name" value="AP1_sigma"/>
</dbReference>
<evidence type="ECO:0000313" key="12">
    <source>
        <dbReference type="Proteomes" id="UP001295684"/>
    </source>
</evidence>
<dbReference type="GO" id="GO:0030121">
    <property type="term" value="C:AP-1 adaptor complex"/>
    <property type="evidence" value="ECO:0007669"/>
    <property type="project" value="InterPro"/>
</dbReference>
<keyword evidence="12" id="KW-1185">Reference proteome</keyword>
<evidence type="ECO:0000256" key="4">
    <source>
        <dbReference type="ARBA" id="ARBA00022448"/>
    </source>
</evidence>
<name>A0AAD1Y2P0_EUPCR</name>
<dbReference type="Proteomes" id="UP001295684">
    <property type="component" value="Unassembled WGS sequence"/>
</dbReference>
<evidence type="ECO:0000313" key="11">
    <source>
        <dbReference type="EMBL" id="CAI2382861.1"/>
    </source>
</evidence>
<dbReference type="Pfam" id="PF01217">
    <property type="entry name" value="Clat_adaptor_s"/>
    <property type="match status" value="1"/>
</dbReference>
<dbReference type="GO" id="GO:0035615">
    <property type="term" value="F:clathrin adaptor activity"/>
    <property type="evidence" value="ECO:0007669"/>
    <property type="project" value="InterPro"/>
</dbReference>
<comment type="subcellular location">
    <subcellularLocation>
        <location evidence="2">Cytoplasmic vesicle</location>
        <location evidence="2">Clathrin-coated vesicle membrane</location>
    </subcellularLocation>
    <subcellularLocation>
        <location evidence="1">Golgi apparatus</location>
    </subcellularLocation>
</comment>
<organism evidence="11 12">
    <name type="scientific">Euplotes crassus</name>
    <dbReference type="NCBI Taxonomy" id="5936"/>
    <lineage>
        <taxon>Eukaryota</taxon>
        <taxon>Sar</taxon>
        <taxon>Alveolata</taxon>
        <taxon>Ciliophora</taxon>
        <taxon>Intramacronucleata</taxon>
        <taxon>Spirotrichea</taxon>
        <taxon>Hypotrichia</taxon>
        <taxon>Euplotida</taxon>
        <taxon>Euplotidae</taxon>
        <taxon>Moneuplotes</taxon>
    </lineage>
</organism>
<dbReference type="Gene3D" id="3.30.450.60">
    <property type="match status" value="1"/>
</dbReference>
<keyword evidence="4 9" id="KW-0813">Transport</keyword>
<gene>
    <name evidence="11" type="ORF">ECRASSUSDP1_LOCUS24349</name>
</gene>
<reference evidence="11" key="1">
    <citation type="submission" date="2023-07" db="EMBL/GenBank/DDBJ databases">
        <authorList>
            <consortium name="AG Swart"/>
            <person name="Singh M."/>
            <person name="Singh A."/>
            <person name="Seah K."/>
            <person name="Emmerich C."/>
        </authorList>
    </citation>
    <scope>NUCLEOTIDE SEQUENCE</scope>
    <source>
        <strain evidence="11">DP1</strain>
    </source>
</reference>
<evidence type="ECO:0000256" key="5">
    <source>
        <dbReference type="ARBA" id="ARBA00022927"/>
    </source>
</evidence>
<dbReference type="FunFam" id="3.30.450.60:FF:000007">
    <property type="entry name" value="AP complex subunit sigma"/>
    <property type="match status" value="1"/>
</dbReference>
<dbReference type="AlphaFoldDB" id="A0AAD1Y2P0"/>
<dbReference type="GO" id="GO:0016482">
    <property type="term" value="P:cytosolic transport"/>
    <property type="evidence" value="ECO:0007669"/>
    <property type="project" value="UniProtKB-ARBA"/>
</dbReference>
<dbReference type="InterPro" id="IPR011012">
    <property type="entry name" value="Longin-like_dom_sf"/>
</dbReference>
<evidence type="ECO:0000256" key="1">
    <source>
        <dbReference type="ARBA" id="ARBA00004555"/>
    </source>
</evidence>
<comment type="caution">
    <text evidence="11">The sequence shown here is derived from an EMBL/GenBank/DDBJ whole genome shotgun (WGS) entry which is preliminary data.</text>
</comment>
<evidence type="ECO:0000259" key="10">
    <source>
        <dbReference type="Pfam" id="PF01217"/>
    </source>
</evidence>
<dbReference type="EMBL" id="CAMPGE010025066">
    <property type="protein sequence ID" value="CAI2382861.1"/>
    <property type="molecule type" value="Genomic_DNA"/>
</dbReference>
<dbReference type="GO" id="GO:0005829">
    <property type="term" value="C:cytosol"/>
    <property type="evidence" value="ECO:0007669"/>
    <property type="project" value="GOC"/>
</dbReference>
<keyword evidence="6" id="KW-0333">Golgi apparatus</keyword>
<dbReference type="PANTHER" id="PTHR11753">
    <property type="entry name" value="ADAPTOR COMPLEXES SMALL SUBUNIT FAMILY"/>
    <property type="match status" value="1"/>
</dbReference>
<evidence type="ECO:0000256" key="6">
    <source>
        <dbReference type="ARBA" id="ARBA00023034"/>
    </source>
</evidence>
<dbReference type="InterPro" id="IPR016635">
    <property type="entry name" value="AP_complex_ssu"/>
</dbReference>
<comment type="similarity">
    <text evidence="3 9">Belongs to the adaptor complexes small subunit family.</text>
</comment>
<dbReference type="InterPro" id="IPR022775">
    <property type="entry name" value="AP_mu_sigma_su"/>
</dbReference>
<sequence>MILFLLLISRHGKIRLCKFFTPFTTKERNKIMKDCSGLVIGRSSRLTNFLEYSDFKLVFKRYASLYFVTGVTKDENELNILEIMHHFVELLDRYFGNVCELDIIFNFHAAYFLLDEIIIGGQVQETSKKAILKKISQQDLLLDEQFFKDDDKKK</sequence>
<evidence type="ECO:0000256" key="3">
    <source>
        <dbReference type="ARBA" id="ARBA00006972"/>
    </source>
</evidence>
<feature type="domain" description="AP complex mu/sigma subunit" evidence="10">
    <location>
        <begin position="1"/>
        <end position="139"/>
    </location>
</feature>